<dbReference type="EMBL" id="UYSG01011164">
    <property type="protein sequence ID" value="VDL61219.1"/>
    <property type="molecule type" value="Genomic_DNA"/>
</dbReference>
<dbReference type="SMART" id="SM00449">
    <property type="entry name" value="SPRY"/>
    <property type="match status" value="1"/>
</dbReference>
<dbReference type="InterPro" id="IPR006594">
    <property type="entry name" value="LisH"/>
</dbReference>
<feature type="domain" description="B30.2/SPRY" evidence="3">
    <location>
        <begin position="3"/>
        <end position="210"/>
    </location>
</feature>
<evidence type="ECO:0000313" key="6">
    <source>
        <dbReference type="WBParaSite" id="HDID_0000890301-mRNA-1"/>
    </source>
</evidence>
<dbReference type="InterPro" id="IPR013320">
    <property type="entry name" value="ConA-like_dom_sf"/>
</dbReference>
<dbReference type="Gene3D" id="2.60.120.920">
    <property type="match status" value="1"/>
</dbReference>
<dbReference type="OrthoDB" id="25503at2759"/>
<feature type="compositionally biased region" description="Low complexity" evidence="2">
    <location>
        <begin position="331"/>
        <end position="340"/>
    </location>
</feature>
<dbReference type="InterPro" id="IPR003877">
    <property type="entry name" value="SPRY_dom"/>
</dbReference>
<dbReference type="InterPro" id="IPR043136">
    <property type="entry name" value="B30.2/SPRY_sf"/>
</dbReference>
<accession>A0A158QFH9</accession>
<dbReference type="Pfam" id="PF00622">
    <property type="entry name" value="SPRY"/>
    <property type="match status" value="1"/>
</dbReference>
<dbReference type="WBParaSite" id="HDID_0000890301-mRNA-1">
    <property type="protein sequence ID" value="HDID_0000890301-mRNA-1"/>
    <property type="gene ID" value="HDID_0000890301"/>
</dbReference>
<dbReference type="PROSITE" id="PS50896">
    <property type="entry name" value="LISH"/>
    <property type="match status" value="1"/>
</dbReference>
<gene>
    <name evidence="4" type="ORF">HDID_LOCUS8901</name>
</gene>
<evidence type="ECO:0000313" key="5">
    <source>
        <dbReference type="Proteomes" id="UP000274504"/>
    </source>
</evidence>
<comment type="similarity">
    <text evidence="1">Belongs to the RANBP9/10 family.</text>
</comment>
<proteinExistence type="inferred from homology"/>
<dbReference type="PROSITE" id="PS50188">
    <property type="entry name" value="B302_SPRY"/>
    <property type="match status" value="1"/>
</dbReference>
<evidence type="ECO:0000313" key="4">
    <source>
        <dbReference type="EMBL" id="VDL61219.1"/>
    </source>
</evidence>
<evidence type="ECO:0000259" key="3">
    <source>
        <dbReference type="PROSITE" id="PS50188"/>
    </source>
</evidence>
<dbReference type="PANTHER" id="PTHR12864">
    <property type="entry name" value="RAN BINDING PROTEIN 9-RELATED"/>
    <property type="match status" value="1"/>
</dbReference>
<name>A0A158QFH9_HYMDI</name>
<organism evidence="6">
    <name type="scientific">Hymenolepis diminuta</name>
    <name type="common">Rat tapeworm</name>
    <dbReference type="NCBI Taxonomy" id="6216"/>
    <lineage>
        <taxon>Eukaryota</taxon>
        <taxon>Metazoa</taxon>
        <taxon>Spiralia</taxon>
        <taxon>Lophotrochozoa</taxon>
        <taxon>Platyhelminthes</taxon>
        <taxon>Cestoda</taxon>
        <taxon>Eucestoda</taxon>
        <taxon>Cyclophyllidea</taxon>
        <taxon>Hymenolepididae</taxon>
        <taxon>Hymenolepis</taxon>
    </lineage>
</organism>
<protein>
    <submittedName>
        <fullName evidence="6">B30.2/SPRY domain-containing protein</fullName>
    </submittedName>
</protein>
<feature type="region of interest" description="Disordered" evidence="2">
    <location>
        <begin position="322"/>
        <end position="349"/>
    </location>
</feature>
<evidence type="ECO:0000256" key="1">
    <source>
        <dbReference type="ARBA" id="ARBA00006535"/>
    </source>
</evidence>
<reference evidence="4 5" key="2">
    <citation type="submission" date="2018-11" db="EMBL/GenBank/DDBJ databases">
        <authorList>
            <consortium name="Pathogen Informatics"/>
        </authorList>
    </citation>
    <scope>NUCLEOTIDE SEQUENCE [LARGE SCALE GENOMIC DNA]</scope>
</reference>
<sequence length="389" mass="42992">MMEPVLRRGNELQPRIINSLYPIAIRYNATLPKCFVQYKDYSSFPAWEETLKIQDMRPLSHKELKVMKIVADQPIPLCCSLYYYEVNITAKSQCGALRVGFTFDDSEKAKYHHYNKFVGYHSNTGQIRLNNDDSSHGDEDRIALGPPFAVGDVIGCGVNFVNNSIFFTKNGMFIFSTTLQTKLMNVVTIPCVILISPTTALIANFGQREFSFAIAQHIAHERCSAVTQAIEDKLTADLANVEMQSLVFDYLMRNGYLATANAMTRPSIVPRSSVNSKAAALNDTDSSNPSDVITSPPVESSNSKLISVAPISLSLKPQDMINGITDKDASDSNSSNFKSSPTQLTAPQGSCGSAVIQLIRIYTCHMSLLRNNGVNLWAQRLSHVSPRLC</sequence>
<evidence type="ECO:0000256" key="2">
    <source>
        <dbReference type="SAM" id="MobiDB-lite"/>
    </source>
</evidence>
<feature type="region of interest" description="Disordered" evidence="2">
    <location>
        <begin position="279"/>
        <end position="298"/>
    </location>
</feature>
<dbReference type="InterPro" id="IPR050618">
    <property type="entry name" value="Ubq-SigPath_Reg"/>
</dbReference>
<dbReference type="STRING" id="6216.A0A158QFH9"/>
<feature type="compositionally biased region" description="Polar residues" evidence="2">
    <location>
        <begin position="283"/>
        <end position="298"/>
    </location>
</feature>
<dbReference type="AlphaFoldDB" id="A0A158QFH9"/>
<dbReference type="Proteomes" id="UP000274504">
    <property type="component" value="Unassembled WGS sequence"/>
</dbReference>
<dbReference type="CDD" id="cd12885">
    <property type="entry name" value="SPRY_RanBP_like"/>
    <property type="match status" value="1"/>
</dbReference>
<dbReference type="InterPro" id="IPR001870">
    <property type="entry name" value="B30.2/SPRY"/>
</dbReference>
<dbReference type="SUPFAM" id="SSF49899">
    <property type="entry name" value="Concanavalin A-like lectins/glucanases"/>
    <property type="match status" value="1"/>
</dbReference>
<reference evidence="6" key="1">
    <citation type="submission" date="2016-04" db="UniProtKB">
        <authorList>
            <consortium name="WormBaseParasite"/>
        </authorList>
    </citation>
    <scope>IDENTIFICATION</scope>
</reference>
<dbReference type="InterPro" id="IPR044736">
    <property type="entry name" value="Gid1/RanBPM/SPLA_SPRY"/>
</dbReference>